<gene>
    <name evidence="1" type="ORF">GCK72_015944</name>
</gene>
<organism evidence="1 2">
    <name type="scientific">Caenorhabditis remanei</name>
    <name type="common">Caenorhabditis vulgaris</name>
    <dbReference type="NCBI Taxonomy" id="31234"/>
    <lineage>
        <taxon>Eukaryota</taxon>
        <taxon>Metazoa</taxon>
        <taxon>Ecdysozoa</taxon>
        <taxon>Nematoda</taxon>
        <taxon>Chromadorea</taxon>
        <taxon>Rhabditida</taxon>
        <taxon>Rhabditina</taxon>
        <taxon>Rhabditomorpha</taxon>
        <taxon>Rhabditoidea</taxon>
        <taxon>Rhabditidae</taxon>
        <taxon>Peloderinae</taxon>
        <taxon>Caenorhabditis</taxon>
    </lineage>
</organism>
<protein>
    <recommendedName>
        <fullName evidence="3">C6 domain-containing protein</fullName>
    </recommendedName>
</protein>
<dbReference type="GeneID" id="9823398"/>
<dbReference type="EMBL" id="WUAV01000004">
    <property type="protein sequence ID" value="KAF1759477.1"/>
    <property type="molecule type" value="Genomic_DNA"/>
</dbReference>
<name>A0A6A5GWD0_CAERE</name>
<dbReference type="CTD" id="9823398"/>
<dbReference type="AlphaFoldDB" id="A0A6A5GWD0"/>
<evidence type="ECO:0000313" key="2">
    <source>
        <dbReference type="Proteomes" id="UP000483820"/>
    </source>
</evidence>
<dbReference type="Proteomes" id="UP000483820">
    <property type="component" value="Chromosome IV"/>
</dbReference>
<reference evidence="1 2" key="1">
    <citation type="submission" date="2019-12" db="EMBL/GenBank/DDBJ databases">
        <title>Chromosome-level assembly of the Caenorhabditis remanei genome.</title>
        <authorList>
            <person name="Teterina A.A."/>
            <person name="Willis J.H."/>
            <person name="Phillips P.C."/>
        </authorList>
    </citation>
    <scope>NUCLEOTIDE SEQUENCE [LARGE SCALE GENOMIC DNA]</scope>
    <source>
        <strain evidence="1 2">PX506</strain>
        <tissue evidence="1">Whole organism</tissue>
    </source>
</reference>
<evidence type="ECO:0008006" key="3">
    <source>
        <dbReference type="Google" id="ProtNLM"/>
    </source>
</evidence>
<comment type="caution">
    <text evidence="1">The sequence shown here is derived from an EMBL/GenBank/DDBJ whole genome shotgun (WGS) entry which is preliminary data.</text>
</comment>
<accession>A0A6A5GWD0</accession>
<sequence length="124" mass="12753">MMIPMTSGCLQTVPGGTPNPTDCCRAANIILTQSDLPDGLGSQTCSRDDTCCTVNTVTCTTSVPGTGLQAGIRGNGDPFLDYALETVSVQLQCSGGAWTFTNEGMTITLQTVECVLTNPPTSGG</sequence>
<dbReference type="KEGG" id="crq:GCK72_015944"/>
<proteinExistence type="predicted"/>
<dbReference type="RefSeq" id="XP_053585995.1">
    <property type="nucleotide sequence ID" value="XM_053731223.1"/>
</dbReference>
<evidence type="ECO:0000313" key="1">
    <source>
        <dbReference type="EMBL" id="KAF1759477.1"/>
    </source>
</evidence>